<name>A0ABD1CQC2_CULPP</name>
<organism evidence="1 2">
    <name type="scientific">Culex pipiens pipiens</name>
    <name type="common">Northern house mosquito</name>
    <dbReference type="NCBI Taxonomy" id="38569"/>
    <lineage>
        <taxon>Eukaryota</taxon>
        <taxon>Metazoa</taxon>
        <taxon>Ecdysozoa</taxon>
        <taxon>Arthropoda</taxon>
        <taxon>Hexapoda</taxon>
        <taxon>Insecta</taxon>
        <taxon>Pterygota</taxon>
        <taxon>Neoptera</taxon>
        <taxon>Endopterygota</taxon>
        <taxon>Diptera</taxon>
        <taxon>Nematocera</taxon>
        <taxon>Culicoidea</taxon>
        <taxon>Culicidae</taxon>
        <taxon>Culicinae</taxon>
        <taxon>Culicini</taxon>
        <taxon>Culex</taxon>
        <taxon>Culex</taxon>
    </lineage>
</organism>
<comment type="caution">
    <text evidence="1">The sequence shown here is derived from an EMBL/GenBank/DDBJ whole genome shotgun (WGS) entry which is preliminary data.</text>
</comment>
<feature type="non-terminal residue" evidence="1">
    <location>
        <position position="87"/>
    </location>
</feature>
<protein>
    <submittedName>
        <fullName evidence="1">Uncharacterized protein</fullName>
    </submittedName>
</protein>
<dbReference type="EMBL" id="JBEHCU010010200">
    <property type="protein sequence ID" value="KAL1378627.1"/>
    <property type="molecule type" value="Genomic_DNA"/>
</dbReference>
<evidence type="ECO:0000313" key="2">
    <source>
        <dbReference type="Proteomes" id="UP001562425"/>
    </source>
</evidence>
<dbReference type="Proteomes" id="UP001562425">
    <property type="component" value="Unassembled WGS sequence"/>
</dbReference>
<accession>A0ABD1CQC2</accession>
<gene>
    <name evidence="1" type="ORF">pipiens_015464</name>
</gene>
<evidence type="ECO:0000313" key="1">
    <source>
        <dbReference type="EMBL" id="KAL1378627.1"/>
    </source>
</evidence>
<sequence>MHPVVLLSMANHLSRTGNMGNRMGAARLLTDLGRAGHVFLDHDYLGTSYGMIKKAESGRCSETELAKKGSAAKKGVAAAGSGGKGCI</sequence>
<proteinExistence type="predicted"/>
<reference evidence="1 2" key="1">
    <citation type="submission" date="2024-05" db="EMBL/GenBank/DDBJ databases">
        <title>Culex pipiens pipiens assembly and annotation.</title>
        <authorList>
            <person name="Alout H."/>
            <person name="Durand T."/>
        </authorList>
    </citation>
    <scope>NUCLEOTIDE SEQUENCE [LARGE SCALE GENOMIC DNA]</scope>
    <source>
        <strain evidence="1">HA-2024</strain>
        <tissue evidence="1">Whole body</tissue>
    </source>
</reference>
<dbReference type="AlphaFoldDB" id="A0ABD1CQC2"/>
<keyword evidence="2" id="KW-1185">Reference proteome</keyword>